<proteinExistence type="predicted"/>
<protein>
    <recommendedName>
        <fullName evidence="3">3-hydroxyacyl-CoA dehydrogenase</fullName>
    </recommendedName>
</protein>
<keyword evidence="2" id="KW-1185">Reference proteome</keyword>
<reference evidence="1 2" key="1">
    <citation type="journal article" date="2019" name="Int. J. Syst. Evol. Microbiol.">
        <title>The Global Catalogue of Microorganisms (GCM) 10K type strain sequencing project: providing services to taxonomists for standard genome sequencing and annotation.</title>
        <authorList>
            <consortium name="The Broad Institute Genomics Platform"/>
            <consortium name="The Broad Institute Genome Sequencing Center for Infectious Disease"/>
            <person name="Wu L."/>
            <person name="Ma J."/>
        </authorList>
    </citation>
    <scope>NUCLEOTIDE SEQUENCE [LARGE SCALE GENOMIC DNA]</scope>
    <source>
        <strain evidence="1 2">JCM 16022</strain>
    </source>
</reference>
<dbReference type="InterPro" id="IPR045596">
    <property type="entry name" value="DUF6459"/>
</dbReference>
<dbReference type="Proteomes" id="UP001501771">
    <property type="component" value="Unassembled WGS sequence"/>
</dbReference>
<evidence type="ECO:0000313" key="2">
    <source>
        <dbReference type="Proteomes" id="UP001501771"/>
    </source>
</evidence>
<accession>A0ABN2ZRU7</accession>
<gene>
    <name evidence="1" type="ORF">GCM10009844_21640</name>
</gene>
<name>A0ABN2ZRU7_9ACTN</name>
<sequence length="169" mass="18912">MSPSHEKVVRLRPPVPVDSVQGTLALDLQPRFDPPDLAPGTARPAGDVIPIDQGVRRHIEQWSRRYAQAAVEIVGGDRPVSQLLRWSSRSVYADLQRRALLVARAGHHTPGQGRVQPVRPQVMGVRTCFLSRQAVEVSVHVRYGRRSRALAARFELRTGRWQCTALEFA</sequence>
<dbReference type="EMBL" id="BAAAQR010000005">
    <property type="protein sequence ID" value="GAA2146060.1"/>
    <property type="molecule type" value="Genomic_DNA"/>
</dbReference>
<evidence type="ECO:0000313" key="1">
    <source>
        <dbReference type="EMBL" id="GAA2146060.1"/>
    </source>
</evidence>
<organism evidence="1 2">
    <name type="scientific">Nocardioides koreensis</name>
    <dbReference type="NCBI Taxonomy" id="433651"/>
    <lineage>
        <taxon>Bacteria</taxon>
        <taxon>Bacillati</taxon>
        <taxon>Actinomycetota</taxon>
        <taxon>Actinomycetes</taxon>
        <taxon>Propionibacteriales</taxon>
        <taxon>Nocardioidaceae</taxon>
        <taxon>Nocardioides</taxon>
    </lineage>
</organism>
<evidence type="ECO:0008006" key="3">
    <source>
        <dbReference type="Google" id="ProtNLM"/>
    </source>
</evidence>
<dbReference type="Pfam" id="PF20060">
    <property type="entry name" value="DUF6459"/>
    <property type="match status" value="1"/>
</dbReference>
<dbReference type="RefSeq" id="WP_344151377.1">
    <property type="nucleotide sequence ID" value="NZ_BAAAQR010000005.1"/>
</dbReference>
<comment type="caution">
    <text evidence="1">The sequence shown here is derived from an EMBL/GenBank/DDBJ whole genome shotgun (WGS) entry which is preliminary data.</text>
</comment>